<reference evidence="1" key="1">
    <citation type="submission" date="2022-08" db="EMBL/GenBank/DDBJ databases">
        <title>Genome Sequence of Lecanicillium fungicola.</title>
        <authorList>
            <person name="Buettner E."/>
        </authorList>
    </citation>
    <scope>NUCLEOTIDE SEQUENCE</scope>
    <source>
        <strain evidence="1">Babe33</strain>
    </source>
</reference>
<comment type="caution">
    <text evidence="1">The sequence shown here is derived from an EMBL/GenBank/DDBJ whole genome shotgun (WGS) entry which is preliminary data.</text>
</comment>
<proteinExistence type="predicted"/>
<name>A0ACC1N2E3_9HYPO</name>
<sequence length="158" mass="16241">MQIPSTVLLLIPSLAVVLADTTTCGDRTYSSNAVSDAVDRACDLFKSNSTVGDSNLGRYPTSFSNFDNLNLGGTIPPYQSFPIIQNGTYDGGPPGVDRVVITANCTNAGVITNQGAQGNSFLVCSKKADGDKPGLASLTSVSKSLLGLSAGAAIYMLA</sequence>
<evidence type="ECO:0000313" key="1">
    <source>
        <dbReference type="EMBL" id="KAJ2972656.1"/>
    </source>
</evidence>
<keyword evidence="2" id="KW-1185">Reference proteome</keyword>
<protein>
    <submittedName>
        <fullName evidence="1">Uncharacterized protein</fullName>
    </submittedName>
</protein>
<accession>A0ACC1N2E3</accession>
<organism evidence="1 2">
    <name type="scientific">Zarea fungicola</name>
    <dbReference type="NCBI Taxonomy" id="93591"/>
    <lineage>
        <taxon>Eukaryota</taxon>
        <taxon>Fungi</taxon>
        <taxon>Dikarya</taxon>
        <taxon>Ascomycota</taxon>
        <taxon>Pezizomycotina</taxon>
        <taxon>Sordariomycetes</taxon>
        <taxon>Hypocreomycetidae</taxon>
        <taxon>Hypocreales</taxon>
        <taxon>Cordycipitaceae</taxon>
        <taxon>Zarea</taxon>
    </lineage>
</organism>
<dbReference type="Proteomes" id="UP001143910">
    <property type="component" value="Unassembled WGS sequence"/>
</dbReference>
<dbReference type="EMBL" id="JANJQO010001107">
    <property type="protein sequence ID" value="KAJ2972656.1"/>
    <property type="molecule type" value="Genomic_DNA"/>
</dbReference>
<gene>
    <name evidence="1" type="ORF">NQ176_g7037</name>
</gene>
<evidence type="ECO:0000313" key="2">
    <source>
        <dbReference type="Proteomes" id="UP001143910"/>
    </source>
</evidence>